<sequence length="185" mass="20160">MSTSLSDPGNWRLTTGTGIPAKILERRGSFTEEAADAQEVYIIKADRLTQFILESFPEPLQLFGTVFYPDRRRMPGAPELHTKRVSWEALVDGVPVDPFGTDPTAESGTYKDDIKVTIDYGTSSSNGASSSTTDPLTFLEVSAVASGNWEYPPARGDTTWEGIGSEPDLKVQSKDTPMPMVVPEV</sequence>
<organism evidence="2">
    <name type="scientific">marine sediment metagenome</name>
    <dbReference type="NCBI Taxonomy" id="412755"/>
    <lineage>
        <taxon>unclassified sequences</taxon>
        <taxon>metagenomes</taxon>
        <taxon>ecological metagenomes</taxon>
    </lineage>
</organism>
<protein>
    <submittedName>
        <fullName evidence="2">Uncharacterized protein</fullName>
    </submittedName>
</protein>
<dbReference type="AlphaFoldDB" id="X0XY42"/>
<evidence type="ECO:0000256" key="1">
    <source>
        <dbReference type="SAM" id="MobiDB-lite"/>
    </source>
</evidence>
<gene>
    <name evidence="2" type="ORF">S01H1_75281</name>
</gene>
<feature type="non-terminal residue" evidence="2">
    <location>
        <position position="185"/>
    </location>
</feature>
<accession>X0XY42</accession>
<feature type="region of interest" description="Disordered" evidence="1">
    <location>
        <begin position="156"/>
        <end position="185"/>
    </location>
</feature>
<dbReference type="EMBL" id="BARS01050425">
    <property type="protein sequence ID" value="GAG48349.1"/>
    <property type="molecule type" value="Genomic_DNA"/>
</dbReference>
<name>X0XY42_9ZZZZ</name>
<evidence type="ECO:0000313" key="2">
    <source>
        <dbReference type="EMBL" id="GAG48349.1"/>
    </source>
</evidence>
<reference evidence="2" key="1">
    <citation type="journal article" date="2014" name="Front. Microbiol.">
        <title>High frequency of phylogenetically diverse reductive dehalogenase-homologous genes in deep subseafloor sedimentary metagenomes.</title>
        <authorList>
            <person name="Kawai M."/>
            <person name="Futagami T."/>
            <person name="Toyoda A."/>
            <person name="Takaki Y."/>
            <person name="Nishi S."/>
            <person name="Hori S."/>
            <person name="Arai W."/>
            <person name="Tsubouchi T."/>
            <person name="Morono Y."/>
            <person name="Uchiyama I."/>
            <person name="Ito T."/>
            <person name="Fujiyama A."/>
            <person name="Inagaki F."/>
            <person name="Takami H."/>
        </authorList>
    </citation>
    <scope>NUCLEOTIDE SEQUENCE</scope>
    <source>
        <strain evidence="2">Expedition CK06-06</strain>
    </source>
</reference>
<comment type="caution">
    <text evidence="2">The sequence shown here is derived from an EMBL/GenBank/DDBJ whole genome shotgun (WGS) entry which is preliminary data.</text>
</comment>
<proteinExistence type="predicted"/>